<sequence>MTPPFSDMTNVWICVSRSGPSVPLAGNGSALRSGGTQATHLTLLLCVLVAWVPPLPAGPEGYPRGRAAVRGKAGKWEDKQVRSNSAGKQVLKNPWWGLLGSGQGGWCGWCTEDVASVTWQGCTPRHRRAGRTRGAGDASRRRQDQTDIDQSLEETGVMSQSHQPSNALESPPFQTTSTFLSSAFGLSCRFVSFLSCNILLEIDSSSDPRSRTRGGVREKMEHGGCKGVSRWERCLRRHPGTANLRFRRWFLGLPLAATSVPLSLLSGCVGGSPKESRQGANKASREPWGSGCMLRGGGRSGEPPAVQAGPPDGARDDKGLQVALSFRRAATAWELWLPFGAHQGRGTRSVLVWAFWTSWGNVLIWSYSAKPESCSVLLDLPRRETANESVQRTAGHPGPGPPEGAGHFPGPAGRVPCAPRHGGRKGVTVRAPPEATPGPVLRLGPQSLCSVCL</sequence>
<name>A0ACB0EID2_RANTA</name>
<reference evidence="1" key="1">
    <citation type="submission" date="2023-05" db="EMBL/GenBank/DDBJ databases">
        <authorList>
            <consortium name="ELIXIR-Norway"/>
        </authorList>
    </citation>
    <scope>NUCLEOTIDE SEQUENCE</scope>
</reference>
<organism evidence="1 2">
    <name type="scientific">Rangifer tarandus platyrhynchus</name>
    <name type="common">Svalbard reindeer</name>
    <dbReference type="NCBI Taxonomy" id="3082113"/>
    <lineage>
        <taxon>Eukaryota</taxon>
        <taxon>Metazoa</taxon>
        <taxon>Chordata</taxon>
        <taxon>Craniata</taxon>
        <taxon>Vertebrata</taxon>
        <taxon>Euteleostomi</taxon>
        <taxon>Mammalia</taxon>
        <taxon>Eutheria</taxon>
        <taxon>Laurasiatheria</taxon>
        <taxon>Artiodactyla</taxon>
        <taxon>Ruminantia</taxon>
        <taxon>Pecora</taxon>
        <taxon>Cervidae</taxon>
        <taxon>Odocoileinae</taxon>
        <taxon>Rangifer</taxon>
    </lineage>
</organism>
<evidence type="ECO:0000313" key="2">
    <source>
        <dbReference type="Proteomes" id="UP001162501"/>
    </source>
</evidence>
<proteinExistence type="predicted"/>
<evidence type="ECO:0000313" key="1">
    <source>
        <dbReference type="EMBL" id="CAI9700385.1"/>
    </source>
</evidence>
<protein>
    <submittedName>
        <fullName evidence="1">Uncharacterized protein</fullName>
    </submittedName>
</protein>
<dbReference type="EMBL" id="OX596105">
    <property type="protein sequence ID" value="CAI9700385.1"/>
    <property type="molecule type" value="Genomic_DNA"/>
</dbReference>
<gene>
    <name evidence="1" type="ORF">MRATA1EN3_LOCUS11598</name>
</gene>
<dbReference type="Proteomes" id="UP001162501">
    <property type="component" value="Chromosome 21"/>
</dbReference>
<accession>A0ACB0EID2</accession>